<organism evidence="1 2">
    <name type="scientific">Portunus trituberculatus</name>
    <name type="common">Swimming crab</name>
    <name type="synonym">Neptunus trituberculatus</name>
    <dbReference type="NCBI Taxonomy" id="210409"/>
    <lineage>
        <taxon>Eukaryota</taxon>
        <taxon>Metazoa</taxon>
        <taxon>Ecdysozoa</taxon>
        <taxon>Arthropoda</taxon>
        <taxon>Crustacea</taxon>
        <taxon>Multicrustacea</taxon>
        <taxon>Malacostraca</taxon>
        <taxon>Eumalacostraca</taxon>
        <taxon>Eucarida</taxon>
        <taxon>Decapoda</taxon>
        <taxon>Pleocyemata</taxon>
        <taxon>Brachyura</taxon>
        <taxon>Eubrachyura</taxon>
        <taxon>Portunoidea</taxon>
        <taxon>Portunidae</taxon>
        <taxon>Portuninae</taxon>
        <taxon>Portunus</taxon>
    </lineage>
</organism>
<reference evidence="1 2" key="1">
    <citation type="submission" date="2019-05" db="EMBL/GenBank/DDBJ databases">
        <title>Another draft genome of Portunus trituberculatus and its Hox gene families provides insights of decapod evolution.</title>
        <authorList>
            <person name="Jeong J.-H."/>
            <person name="Song I."/>
            <person name="Kim S."/>
            <person name="Choi T."/>
            <person name="Kim D."/>
            <person name="Ryu S."/>
            <person name="Kim W."/>
        </authorList>
    </citation>
    <scope>NUCLEOTIDE SEQUENCE [LARGE SCALE GENOMIC DNA]</scope>
    <source>
        <tissue evidence="1">Muscle</tissue>
    </source>
</reference>
<sequence>MVASAPVHTAAPAFQDILGTDVRRVSLDGSLCGPDLVFDYEYDYSYYGGYDQDSTILEVPDLEDVAYITAA</sequence>
<dbReference type="EMBL" id="VSRR010030258">
    <property type="protein sequence ID" value="MPC69946.1"/>
    <property type="molecule type" value="Genomic_DNA"/>
</dbReference>
<dbReference type="Proteomes" id="UP000324222">
    <property type="component" value="Unassembled WGS sequence"/>
</dbReference>
<accession>A0A5B7HJ21</accession>
<dbReference type="AlphaFoldDB" id="A0A5B7HJ21"/>
<protein>
    <submittedName>
        <fullName evidence="1">Uncharacterized protein</fullName>
    </submittedName>
</protein>
<evidence type="ECO:0000313" key="2">
    <source>
        <dbReference type="Proteomes" id="UP000324222"/>
    </source>
</evidence>
<evidence type="ECO:0000313" key="1">
    <source>
        <dbReference type="EMBL" id="MPC69946.1"/>
    </source>
</evidence>
<gene>
    <name evidence="1" type="ORF">E2C01_064179</name>
</gene>
<keyword evidence="2" id="KW-1185">Reference proteome</keyword>
<proteinExistence type="predicted"/>
<name>A0A5B7HJ21_PORTR</name>
<comment type="caution">
    <text evidence="1">The sequence shown here is derived from an EMBL/GenBank/DDBJ whole genome shotgun (WGS) entry which is preliminary data.</text>
</comment>